<evidence type="ECO:0000313" key="3">
    <source>
        <dbReference type="Proteomes" id="UP000078070"/>
    </source>
</evidence>
<evidence type="ECO:0000259" key="1">
    <source>
        <dbReference type="PROSITE" id="PS50234"/>
    </source>
</evidence>
<reference evidence="2 3" key="2">
    <citation type="journal article" date="2018" name="Int. J. Syst. Evol. Microbiol.">
        <title>Marinobacterium aestuarii sp. nov., a benzene-degrading marine bacterium isolated from estuary sediment.</title>
        <authorList>
            <person name="Bae S.S."/>
            <person name="Jung J."/>
            <person name="Chung D."/>
            <person name="Baek K."/>
        </authorList>
    </citation>
    <scope>NUCLEOTIDE SEQUENCE [LARGE SCALE GENOMIC DNA]</scope>
    <source>
        <strain evidence="2 3">ST58-10</strain>
    </source>
</reference>
<feature type="domain" description="VWFA" evidence="1">
    <location>
        <begin position="21"/>
        <end position="201"/>
    </location>
</feature>
<dbReference type="Pfam" id="PF00092">
    <property type="entry name" value="VWA"/>
    <property type="match status" value="1"/>
</dbReference>
<dbReference type="PROSITE" id="PS50234">
    <property type="entry name" value="VWFA"/>
    <property type="match status" value="1"/>
</dbReference>
<dbReference type="InterPro" id="IPR036465">
    <property type="entry name" value="vWFA_dom_sf"/>
</dbReference>
<keyword evidence="2" id="KW-0808">Transferase</keyword>
<dbReference type="KEGG" id="mars:A8C75_06725"/>
<dbReference type="STRING" id="1821621.A8C75_06725"/>
<evidence type="ECO:0000313" key="2">
    <source>
        <dbReference type="EMBL" id="ANG65134.1"/>
    </source>
</evidence>
<protein>
    <submittedName>
        <fullName evidence="2">Glycosyl transferase family 2</fullName>
    </submittedName>
</protein>
<name>A0A1A9F479_9GAMM</name>
<gene>
    <name evidence="2" type="ORF">A8C75_06725</name>
</gene>
<accession>A0A1A9F479</accession>
<reference evidence="3" key="1">
    <citation type="submission" date="2016-05" db="EMBL/GenBank/DDBJ databases">
        <authorList>
            <person name="Baek K."/>
            <person name="Yang S.-J."/>
        </authorList>
    </citation>
    <scope>NUCLEOTIDE SEQUENCE [LARGE SCALE GENOMIC DNA]</scope>
    <source>
        <strain evidence="3">ST58-10</strain>
    </source>
</reference>
<dbReference type="SMART" id="SM00327">
    <property type="entry name" value="VWA"/>
    <property type="match status" value="1"/>
</dbReference>
<organism evidence="2 3">
    <name type="scientific">Marinobacterium aestuarii</name>
    <dbReference type="NCBI Taxonomy" id="1821621"/>
    <lineage>
        <taxon>Bacteria</taxon>
        <taxon>Pseudomonadati</taxon>
        <taxon>Pseudomonadota</taxon>
        <taxon>Gammaproteobacteria</taxon>
        <taxon>Oceanospirillales</taxon>
        <taxon>Oceanospirillaceae</taxon>
        <taxon>Marinobacterium</taxon>
    </lineage>
</organism>
<proteinExistence type="predicted"/>
<dbReference type="OrthoDB" id="9806395at2"/>
<dbReference type="EMBL" id="CP015839">
    <property type="protein sequence ID" value="ANG65134.1"/>
    <property type="molecule type" value="Genomic_DNA"/>
</dbReference>
<dbReference type="InterPro" id="IPR011392">
    <property type="entry name" value="Tellurite-R_TerY"/>
</dbReference>
<dbReference type="SUPFAM" id="SSF53300">
    <property type="entry name" value="vWA-like"/>
    <property type="match status" value="1"/>
</dbReference>
<dbReference type="GO" id="GO:0016740">
    <property type="term" value="F:transferase activity"/>
    <property type="evidence" value="ECO:0007669"/>
    <property type="project" value="UniProtKB-KW"/>
</dbReference>
<dbReference type="Proteomes" id="UP000078070">
    <property type="component" value="Chromosome"/>
</dbReference>
<dbReference type="InterPro" id="IPR002035">
    <property type="entry name" value="VWF_A"/>
</dbReference>
<dbReference type="AlphaFoldDB" id="A0A1A9F479"/>
<dbReference type="Gene3D" id="3.40.50.410">
    <property type="entry name" value="von Willebrand factor, type A domain"/>
    <property type="match status" value="1"/>
</dbReference>
<keyword evidence="3" id="KW-1185">Reference proteome</keyword>
<sequence length="222" mass="23769">MTNDQAIAASDLIDNPSPRCACMVVLDTSGSMSGQPIRELNDGLQRFLESLNRNEVAACSVEVGVITAGQQVDVVLPFVSAMNVDGFQRFDASGPTPLGAAVELALDTLEKRKGEYRKTGVAYYQPWLVVISDGAPTDHWQSAAQRAKTLSGNRKMVALAVGVQGADMQVLGEFSNRPAIPLDGLKFGEFFEWLSASMSRVSASASTASRVDLPPMDSWANI</sequence>
<dbReference type="PIRSF" id="PIRSF020634">
    <property type="entry name" value="TerY_vWA"/>
    <property type="match status" value="1"/>
</dbReference>